<dbReference type="GO" id="GO:0016811">
    <property type="term" value="F:hydrolase activity, acting on carbon-nitrogen (but not peptide) bonds, in linear amides"/>
    <property type="evidence" value="ECO:0007669"/>
    <property type="project" value="UniProtKB-ARBA"/>
</dbReference>
<dbReference type="InterPro" id="IPR029055">
    <property type="entry name" value="Ntn_hydrolases_N"/>
</dbReference>
<dbReference type="Gene3D" id="3.60.20.30">
    <property type="entry name" value="(Glycosyl)asparaginase"/>
    <property type="match status" value="1"/>
</dbReference>
<dbReference type="PROSITE" id="PS51318">
    <property type="entry name" value="TAT"/>
    <property type="match status" value="1"/>
</dbReference>
<dbReference type="GO" id="GO:0005737">
    <property type="term" value="C:cytoplasm"/>
    <property type="evidence" value="ECO:0007669"/>
    <property type="project" value="TreeGrafter"/>
</dbReference>
<protein>
    <recommendedName>
        <fullName evidence="2">Asparaginase</fullName>
    </recommendedName>
</protein>
<sequence length="351" mass="38027">MRDKFSRRDFLKTGIGIGAASMLGAGKNLAGEEKKVGKMCVVSSRNGLRTAEKAMELLRQGKDPLDAVIAGVNIVENDPKDTSVGYGGLPNEEGVVELDSCVMHGPTHNGGAVASIRNIKNPSKVAKLVMERTDHALLVGKGALRFAKAHGFKEENLLTDRAREIWLQRKEMLSDKDFWFAPKPEKLEKELESYLSSYGTINCCALDASGNLAGVTTTSGFFFKIPGRVGDSPIIGAGLYVDNDVGAAGSTGRGEANILNCGSFQVVNFMSRGFSPEEACLKSLEQISDKSKLLPHLLNEKGLPRFGLNFYAVNKKGEYGGGSMWSGRNFVVHDGKENKLIPTAYLYKRKS</sequence>
<name>A0A0F9LIH5_9ZZZZ</name>
<dbReference type="EMBL" id="LAZR01006108">
    <property type="protein sequence ID" value="KKM94674.1"/>
    <property type="molecule type" value="Genomic_DNA"/>
</dbReference>
<dbReference type="AlphaFoldDB" id="A0A0F9LIH5"/>
<proteinExistence type="predicted"/>
<accession>A0A0F9LIH5</accession>
<evidence type="ECO:0000313" key="1">
    <source>
        <dbReference type="EMBL" id="KKM94674.1"/>
    </source>
</evidence>
<dbReference type="InterPro" id="IPR019546">
    <property type="entry name" value="TAT_signal_bac_arc"/>
</dbReference>
<comment type="caution">
    <text evidence="1">The sequence shown here is derived from an EMBL/GenBank/DDBJ whole genome shotgun (WGS) entry which is preliminary data.</text>
</comment>
<dbReference type="CDD" id="cd04513">
    <property type="entry name" value="Glycosylasparaginase"/>
    <property type="match status" value="1"/>
</dbReference>
<evidence type="ECO:0008006" key="2">
    <source>
        <dbReference type="Google" id="ProtNLM"/>
    </source>
</evidence>
<dbReference type="SUPFAM" id="SSF56235">
    <property type="entry name" value="N-terminal nucleophile aminohydrolases (Ntn hydrolases)"/>
    <property type="match status" value="1"/>
</dbReference>
<dbReference type="PANTHER" id="PTHR10188">
    <property type="entry name" value="L-ASPARAGINASE"/>
    <property type="match status" value="1"/>
</dbReference>
<organism evidence="1">
    <name type="scientific">marine sediment metagenome</name>
    <dbReference type="NCBI Taxonomy" id="412755"/>
    <lineage>
        <taxon>unclassified sequences</taxon>
        <taxon>metagenomes</taxon>
        <taxon>ecological metagenomes</taxon>
    </lineage>
</organism>
<dbReference type="Pfam" id="PF01112">
    <property type="entry name" value="Asparaginase_2"/>
    <property type="match status" value="1"/>
</dbReference>
<dbReference type="PANTHER" id="PTHR10188:SF6">
    <property type="entry name" value="N(4)-(BETA-N-ACETYLGLUCOSAMINYL)-L-ASPARAGINASE"/>
    <property type="match status" value="1"/>
</dbReference>
<dbReference type="InterPro" id="IPR006311">
    <property type="entry name" value="TAT_signal"/>
</dbReference>
<reference evidence="1" key="1">
    <citation type="journal article" date="2015" name="Nature">
        <title>Complex archaea that bridge the gap between prokaryotes and eukaryotes.</title>
        <authorList>
            <person name="Spang A."/>
            <person name="Saw J.H."/>
            <person name="Jorgensen S.L."/>
            <person name="Zaremba-Niedzwiedzka K."/>
            <person name="Martijn J."/>
            <person name="Lind A.E."/>
            <person name="van Eijk R."/>
            <person name="Schleper C."/>
            <person name="Guy L."/>
            <person name="Ettema T.J."/>
        </authorList>
    </citation>
    <scope>NUCLEOTIDE SEQUENCE</scope>
</reference>
<dbReference type="Pfam" id="PF10518">
    <property type="entry name" value="TAT_signal"/>
    <property type="match status" value="1"/>
</dbReference>
<dbReference type="InterPro" id="IPR000246">
    <property type="entry name" value="Peptidase_T2"/>
</dbReference>
<gene>
    <name evidence="1" type="ORF">LCGC14_1195970</name>
</gene>